<dbReference type="Pfam" id="PF09446">
    <property type="entry name" value="VMA21"/>
    <property type="match status" value="1"/>
</dbReference>
<dbReference type="FunCoup" id="A0A163JHF2">
    <property type="interactions" value="114"/>
</dbReference>
<evidence type="ECO:0000256" key="1">
    <source>
        <dbReference type="ARBA" id="ARBA00022692"/>
    </source>
</evidence>
<dbReference type="GO" id="GO:0005789">
    <property type="term" value="C:endoplasmic reticulum membrane"/>
    <property type="evidence" value="ECO:0007669"/>
    <property type="project" value="UniProtKB-SubCell"/>
</dbReference>
<gene>
    <name evidence="7" type="primary">ABSGL_04963.1 scaffold 6254</name>
</gene>
<dbReference type="EMBL" id="LT552686">
    <property type="protein sequence ID" value="SAL99354.1"/>
    <property type="molecule type" value="Genomic_DNA"/>
</dbReference>
<evidence type="ECO:0000313" key="8">
    <source>
        <dbReference type="Proteomes" id="UP000078561"/>
    </source>
</evidence>
<dbReference type="InterPro" id="IPR019013">
    <property type="entry name" value="Vma21"/>
</dbReference>
<evidence type="ECO:0000256" key="5">
    <source>
        <dbReference type="ARBA" id="ARBA00023329"/>
    </source>
</evidence>
<dbReference type="GO" id="GO:0033116">
    <property type="term" value="C:endoplasmic reticulum-Golgi intermediate compartment membrane"/>
    <property type="evidence" value="ECO:0007669"/>
    <property type="project" value="UniProtKB-SubCell"/>
</dbReference>
<dbReference type="HAMAP" id="MF_03058">
    <property type="entry name" value="VMA21"/>
    <property type="match status" value="1"/>
</dbReference>
<dbReference type="STRING" id="4829.A0A163JHF2"/>
<reference evidence="7" key="1">
    <citation type="submission" date="2016-04" db="EMBL/GenBank/DDBJ databases">
        <authorList>
            <person name="Evans L.H."/>
            <person name="Alamgir A."/>
            <person name="Owens N."/>
            <person name="Weber N.D."/>
            <person name="Virtaneva K."/>
            <person name="Barbian K."/>
            <person name="Babar A."/>
            <person name="Rosenke K."/>
        </authorList>
    </citation>
    <scope>NUCLEOTIDE SEQUENCE [LARGE SCALE GENOMIC DNA]</scope>
    <source>
        <strain evidence="7">CBS 101.48</strain>
    </source>
</reference>
<keyword evidence="1 6" id="KW-0812">Transmembrane</keyword>
<comment type="similarity">
    <text evidence="6">Belongs to the VMA21 family.</text>
</comment>
<dbReference type="OMA" id="LVKLMVF"/>
<dbReference type="GO" id="GO:0012507">
    <property type="term" value="C:ER to Golgi transport vesicle membrane"/>
    <property type="evidence" value="ECO:0007669"/>
    <property type="project" value="UniProtKB-SubCell"/>
</dbReference>
<feature type="transmembrane region" description="Helical" evidence="6">
    <location>
        <begin position="12"/>
        <end position="34"/>
    </location>
</feature>
<evidence type="ECO:0000256" key="6">
    <source>
        <dbReference type="HAMAP-Rule" id="MF_03058"/>
    </source>
</evidence>
<evidence type="ECO:0000256" key="4">
    <source>
        <dbReference type="ARBA" id="ARBA00023136"/>
    </source>
</evidence>
<comment type="caution">
    <text evidence="6">Lacks conserved residue(s) required for the propagation of feature annotation.</text>
</comment>
<keyword evidence="4 6" id="KW-0472">Membrane</keyword>
<keyword evidence="3 6" id="KW-1133">Transmembrane helix</keyword>
<comment type="subcellular location">
    <subcellularLocation>
        <location evidence="6">Endoplasmic reticulum membrane</location>
        <topology evidence="6">Multi-pass membrane protein</topology>
    </subcellularLocation>
    <subcellularLocation>
        <location evidence="6">Endoplasmic reticulum-Golgi intermediate compartment membrane</location>
        <topology evidence="6">Multi-pass membrane protein</topology>
    </subcellularLocation>
    <subcellularLocation>
        <location evidence="6">Cytoplasmic vesicle</location>
        <location evidence="6">COPII-coated vesicle membrane</location>
        <topology evidence="6">Multi-pass membrane protein</topology>
    </subcellularLocation>
</comment>
<dbReference type="AlphaFoldDB" id="A0A163JHF2"/>
<keyword evidence="5 6" id="KW-0968">Cytoplasmic vesicle</keyword>
<sequence length="80" mass="8499">MFITETDLQSTGVIVKLLGFSALLFAGPIGTYFYSIDAIFQGNTTYAAGAAALVANLVVVGYILTAMVEDMNADKVEKKD</sequence>
<feature type="transmembrane region" description="Helical" evidence="6">
    <location>
        <begin position="46"/>
        <end position="68"/>
    </location>
</feature>
<dbReference type="InParanoid" id="A0A163JHF2"/>
<dbReference type="GO" id="GO:0070072">
    <property type="term" value="P:vacuolar proton-transporting V-type ATPase complex assembly"/>
    <property type="evidence" value="ECO:0007669"/>
    <property type="project" value="UniProtKB-UniRule"/>
</dbReference>
<dbReference type="OrthoDB" id="160405at2759"/>
<name>A0A163JHF2_ABSGL</name>
<dbReference type="Proteomes" id="UP000078561">
    <property type="component" value="Unassembled WGS sequence"/>
</dbReference>
<keyword evidence="8" id="KW-1185">Reference proteome</keyword>
<protein>
    <submittedName>
        <fullName evidence="7">Uncharacterized protein</fullName>
    </submittedName>
</protein>
<accession>A0A163JHF2</accession>
<keyword evidence="2 6" id="KW-0256">Endoplasmic reticulum</keyword>
<comment type="function">
    <text evidence="6">Required for the assembly of the V0 complex of the vacuolar ATPase (V-ATPase) in the endoplasmic reticulum.</text>
</comment>
<proteinExistence type="inferred from homology"/>
<evidence type="ECO:0000313" key="7">
    <source>
        <dbReference type="EMBL" id="SAL99354.1"/>
    </source>
</evidence>
<evidence type="ECO:0000256" key="3">
    <source>
        <dbReference type="ARBA" id="ARBA00022989"/>
    </source>
</evidence>
<evidence type="ECO:0000256" key="2">
    <source>
        <dbReference type="ARBA" id="ARBA00022824"/>
    </source>
</evidence>
<organism evidence="7">
    <name type="scientific">Absidia glauca</name>
    <name type="common">Pin mould</name>
    <dbReference type="NCBI Taxonomy" id="4829"/>
    <lineage>
        <taxon>Eukaryota</taxon>
        <taxon>Fungi</taxon>
        <taxon>Fungi incertae sedis</taxon>
        <taxon>Mucoromycota</taxon>
        <taxon>Mucoromycotina</taxon>
        <taxon>Mucoromycetes</taxon>
        <taxon>Mucorales</taxon>
        <taxon>Cunninghamellaceae</taxon>
        <taxon>Absidia</taxon>
    </lineage>
</organism>